<name>A0A1W1CCT7_9ZZZZ</name>
<reference evidence="1" key="1">
    <citation type="submission" date="2016-10" db="EMBL/GenBank/DDBJ databases">
        <authorList>
            <person name="de Groot N.N."/>
        </authorList>
    </citation>
    <scope>NUCLEOTIDE SEQUENCE</scope>
</reference>
<evidence type="ECO:0000313" key="1">
    <source>
        <dbReference type="EMBL" id="SFV63638.1"/>
    </source>
</evidence>
<gene>
    <name evidence="1" type="ORF">MNB_SV-9-1328</name>
</gene>
<accession>A0A1W1CCT7</accession>
<protein>
    <submittedName>
        <fullName evidence="1">Uncharacterized protein</fullName>
    </submittedName>
</protein>
<dbReference type="EMBL" id="FPHG01000062">
    <property type="protein sequence ID" value="SFV63638.1"/>
    <property type="molecule type" value="Genomic_DNA"/>
</dbReference>
<organism evidence="1">
    <name type="scientific">hydrothermal vent metagenome</name>
    <dbReference type="NCBI Taxonomy" id="652676"/>
    <lineage>
        <taxon>unclassified sequences</taxon>
        <taxon>metagenomes</taxon>
        <taxon>ecological metagenomes</taxon>
    </lineage>
</organism>
<sequence length="63" mass="7159">MAFMDKWEIALEDKIEELKQCQLSKELNSCLGCKDINNCALRDSYLTAVYESMNKGEGGGFEF</sequence>
<dbReference type="AlphaFoldDB" id="A0A1W1CCT7"/>
<proteinExistence type="predicted"/>